<dbReference type="GO" id="GO:0000287">
    <property type="term" value="F:magnesium ion binding"/>
    <property type="evidence" value="ECO:0007669"/>
    <property type="project" value="TreeGrafter"/>
</dbReference>
<dbReference type="Gene3D" id="3.30.1240.10">
    <property type="match status" value="1"/>
</dbReference>
<dbReference type="SFLD" id="SFLDG01140">
    <property type="entry name" value="C2.B:_Phosphomannomutase_and_P"/>
    <property type="match status" value="1"/>
</dbReference>
<dbReference type="Gene3D" id="3.40.50.1000">
    <property type="entry name" value="HAD superfamily/HAD-like"/>
    <property type="match status" value="1"/>
</dbReference>
<evidence type="ECO:0000313" key="2">
    <source>
        <dbReference type="Proteomes" id="UP000501868"/>
    </source>
</evidence>
<evidence type="ECO:0000313" key="1">
    <source>
        <dbReference type="EMBL" id="QIZ06334.1"/>
    </source>
</evidence>
<dbReference type="PANTHER" id="PTHR10000">
    <property type="entry name" value="PHOSPHOSERINE PHOSPHATASE"/>
    <property type="match status" value="1"/>
</dbReference>
<proteinExistence type="predicted"/>
<dbReference type="InterPro" id="IPR036412">
    <property type="entry name" value="HAD-like_sf"/>
</dbReference>
<dbReference type="Proteomes" id="UP000501868">
    <property type="component" value="Chromosome"/>
</dbReference>
<dbReference type="InterPro" id="IPR006379">
    <property type="entry name" value="HAD-SF_hydro_IIB"/>
</dbReference>
<dbReference type="CDD" id="cd07517">
    <property type="entry name" value="HAD_HPP"/>
    <property type="match status" value="1"/>
</dbReference>
<dbReference type="GO" id="GO:0016791">
    <property type="term" value="F:phosphatase activity"/>
    <property type="evidence" value="ECO:0007669"/>
    <property type="project" value="TreeGrafter"/>
</dbReference>
<dbReference type="Pfam" id="PF08282">
    <property type="entry name" value="Hydrolase_3"/>
    <property type="match status" value="1"/>
</dbReference>
<sequence>MTKPIVFFDIDGTLLDEDKVIPDSTKKAVRLLQEKGVHTVIATGRVPKMFYWIQKELKIDSFISMNGQYVVFEGQEIYANPIKPELLQSITTMTASRGHALAYCSHDEFKVSEGNHPFIESSFDSLMMSYPKVDEVFYKNRPIYQGHLYCNSRDEDLYINSFPDFHFVKWHDYAYDFLPKGASKAVGIRKLQEYLDINNENCFAFGDGLNDLEMLTMIGTGIAMGNGVPEAKAAADLITTKSSNHGILNGLIQVGLLEKEAAVEYENKG</sequence>
<dbReference type="SFLD" id="SFLDG01144">
    <property type="entry name" value="C2.B.4:_PGP_Like"/>
    <property type="match status" value="1"/>
</dbReference>
<dbReference type="GO" id="GO:0005829">
    <property type="term" value="C:cytosol"/>
    <property type="evidence" value="ECO:0007669"/>
    <property type="project" value="TreeGrafter"/>
</dbReference>
<organism evidence="1 2">
    <name type="scientific">Priestia megaterium</name>
    <name type="common">Bacillus megaterium</name>
    <dbReference type="NCBI Taxonomy" id="1404"/>
    <lineage>
        <taxon>Bacteria</taxon>
        <taxon>Bacillati</taxon>
        <taxon>Bacillota</taxon>
        <taxon>Bacilli</taxon>
        <taxon>Bacillales</taxon>
        <taxon>Bacillaceae</taxon>
        <taxon>Priestia</taxon>
    </lineage>
</organism>
<dbReference type="InterPro" id="IPR000150">
    <property type="entry name" value="Cof"/>
</dbReference>
<dbReference type="SFLD" id="SFLDS00003">
    <property type="entry name" value="Haloacid_Dehalogenase"/>
    <property type="match status" value="1"/>
</dbReference>
<reference evidence="1 2" key="1">
    <citation type="submission" date="2020-04" db="EMBL/GenBank/DDBJ databases">
        <title>Genome-Wide Identification of 5-Methylcytosine Sites in Bacterial Genomes By High-Throughput Sequencing of MspJI Restriction Fragments.</title>
        <authorList>
            <person name="Wu V."/>
        </authorList>
    </citation>
    <scope>NUCLEOTIDE SEQUENCE [LARGE SCALE GENOMIC DNA]</scope>
    <source>
        <strain evidence="1 2">S2</strain>
    </source>
</reference>
<dbReference type="InterPro" id="IPR023214">
    <property type="entry name" value="HAD_sf"/>
</dbReference>
<gene>
    <name evidence="1" type="ORF">HFZ78_06065</name>
</gene>
<dbReference type="PANTHER" id="PTHR10000:SF25">
    <property type="entry name" value="PHOSPHATASE YKRA-RELATED"/>
    <property type="match status" value="1"/>
</dbReference>
<dbReference type="NCBIfam" id="TIGR01484">
    <property type="entry name" value="HAD-SF-IIB"/>
    <property type="match status" value="1"/>
</dbReference>
<protein>
    <submittedName>
        <fullName evidence="1">Cof-type HAD-IIB family hydrolase</fullName>
    </submittedName>
</protein>
<dbReference type="SUPFAM" id="SSF56784">
    <property type="entry name" value="HAD-like"/>
    <property type="match status" value="1"/>
</dbReference>
<accession>A0A6H1NYD7</accession>
<dbReference type="EMBL" id="CP051128">
    <property type="protein sequence ID" value="QIZ06334.1"/>
    <property type="molecule type" value="Genomic_DNA"/>
</dbReference>
<keyword evidence="1" id="KW-0378">Hydrolase</keyword>
<reference evidence="1 2" key="2">
    <citation type="submission" date="2020-04" db="EMBL/GenBank/DDBJ databases">
        <authorList>
            <person name="Fomenkov A."/>
            <person name="Anton B.P."/>
            <person name="Roberts R.J."/>
        </authorList>
    </citation>
    <scope>NUCLEOTIDE SEQUENCE [LARGE SCALE GENOMIC DNA]</scope>
    <source>
        <strain evidence="1 2">S2</strain>
    </source>
</reference>
<dbReference type="NCBIfam" id="TIGR00099">
    <property type="entry name" value="Cof-subfamily"/>
    <property type="match status" value="1"/>
</dbReference>
<name>A0A6H1NYD7_PRIMG</name>
<dbReference type="AlphaFoldDB" id="A0A6H1NYD7"/>